<evidence type="ECO:0000313" key="2">
    <source>
        <dbReference type="EMBL" id="KKK21140.1"/>
    </source>
</evidence>
<accession>A0A0F8WU64</accession>
<dbReference type="GO" id="GO:0005634">
    <property type="term" value="C:nucleus"/>
    <property type="evidence" value="ECO:0007669"/>
    <property type="project" value="TreeGrafter"/>
</dbReference>
<dbReference type="InterPro" id="IPR036915">
    <property type="entry name" value="Cyclin-like_sf"/>
</dbReference>
<protein>
    <recommendedName>
        <fullName evidence="4">Mucin</fullName>
    </recommendedName>
</protein>
<dbReference type="Pfam" id="PF08613">
    <property type="entry name" value="Cyclin"/>
    <property type="match status" value="1"/>
</dbReference>
<dbReference type="GO" id="GO:0019901">
    <property type="term" value="F:protein kinase binding"/>
    <property type="evidence" value="ECO:0007669"/>
    <property type="project" value="InterPro"/>
</dbReference>
<evidence type="ECO:0000313" key="3">
    <source>
        <dbReference type="Proteomes" id="UP000034291"/>
    </source>
</evidence>
<dbReference type="STRING" id="308745.A0A0F8WU64"/>
<dbReference type="CDD" id="cd20557">
    <property type="entry name" value="CYCLIN_ScPCL1-like"/>
    <property type="match status" value="1"/>
</dbReference>
<dbReference type="OrthoDB" id="442243at2759"/>
<proteinExistence type="predicted"/>
<dbReference type="Gene3D" id="1.10.472.10">
    <property type="entry name" value="Cyclin-like"/>
    <property type="match status" value="1"/>
</dbReference>
<dbReference type="EMBL" id="JZBS01001844">
    <property type="protein sequence ID" value="KKK21140.1"/>
    <property type="molecule type" value="Genomic_DNA"/>
</dbReference>
<organism evidence="2 3">
    <name type="scientific">Aspergillus rambellii</name>
    <dbReference type="NCBI Taxonomy" id="308745"/>
    <lineage>
        <taxon>Eukaryota</taxon>
        <taxon>Fungi</taxon>
        <taxon>Dikarya</taxon>
        <taxon>Ascomycota</taxon>
        <taxon>Pezizomycotina</taxon>
        <taxon>Eurotiomycetes</taxon>
        <taxon>Eurotiomycetidae</taxon>
        <taxon>Eurotiales</taxon>
        <taxon>Aspergillaceae</taxon>
        <taxon>Aspergillus</taxon>
        <taxon>Aspergillus subgen. Nidulantes</taxon>
    </lineage>
</organism>
<dbReference type="GO" id="GO:0016538">
    <property type="term" value="F:cyclin-dependent protein serine/threonine kinase regulator activity"/>
    <property type="evidence" value="ECO:0007669"/>
    <property type="project" value="TreeGrafter"/>
</dbReference>
<evidence type="ECO:0008006" key="4">
    <source>
        <dbReference type="Google" id="ProtNLM"/>
    </source>
</evidence>
<dbReference type="InterPro" id="IPR013922">
    <property type="entry name" value="Cyclin_PHO80-like"/>
</dbReference>
<feature type="region of interest" description="Disordered" evidence="1">
    <location>
        <begin position="104"/>
        <end position="134"/>
    </location>
</feature>
<dbReference type="AlphaFoldDB" id="A0A0F8WU64"/>
<keyword evidence="3" id="KW-1185">Reference proteome</keyword>
<reference evidence="2 3" key="1">
    <citation type="submission" date="2015-02" db="EMBL/GenBank/DDBJ databases">
        <title>Draft Genome Sequences of Two Closely-Related Aflatoxigenic Aspergillus Species Obtained from the Cote d'Ivoire.</title>
        <authorList>
            <person name="Moore G.G."/>
            <person name="Beltz S.B."/>
            <person name="Mack B.M."/>
        </authorList>
    </citation>
    <scope>NUCLEOTIDE SEQUENCE [LARGE SCALE GENOMIC DNA]</scope>
    <source>
        <strain evidence="2 3">SRRC1468</strain>
    </source>
</reference>
<dbReference type="Proteomes" id="UP000034291">
    <property type="component" value="Unassembled WGS sequence"/>
</dbReference>
<dbReference type="PANTHER" id="PTHR15615:SF118">
    <property type="entry name" value="CYCLIN, HYPOTHETICAL (EUROFUNG)"/>
    <property type="match status" value="1"/>
</dbReference>
<dbReference type="SUPFAM" id="SSF47954">
    <property type="entry name" value="Cyclin-like"/>
    <property type="match status" value="1"/>
</dbReference>
<name>A0A0F8WU64_9EURO</name>
<comment type="caution">
    <text evidence="2">The sequence shown here is derived from an EMBL/GenBank/DDBJ whole genome shotgun (WGS) entry which is preliminary data.</text>
</comment>
<feature type="compositionally biased region" description="Basic and acidic residues" evidence="1">
    <location>
        <begin position="119"/>
        <end position="131"/>
    </location>
</feature>
<dbReference type="PANTHER" id="PTHR15615">
    <property type="match status" value="1"/>
</dbReference>
<gene>
    <name evidence="2" type="ORF">ARAM_006522</name>
</gene>
<sequence length="634" mass="68829">MSLPVPATNPYLAVPPPITPTIPHESRIGGSTCATKQHLQSISEVPDLHWTAPFRDGLPTPPNDMNSVAYNSLPSAYGAKLDGMTLPPYNKVPSYSRTNPNFFNGIVQHPKPQSQQPLIKEEPETRGKDKNNSSVSYLQIPSSINNTKGSLAEFAAQMTCLFWFESTSKLTAIEDRASSGTSIAPEAIPSLGFQKWVSNILSTTQVSQNVILLALLFVYRLKKFNPGVRGKKGSEYRLMTIALMLGNKFLDDNTYTNKTWAEVSGISVQEIHVMEVEFLSNLRYNLYASESEWAKWHAKLGLFADFFNNAPLALEKHEAPPAPPMLHISPIMGPTARNKLSPTSLSKLPSPPAAAESLRAQHWNLPLNGSSYTNVPQLVSDVPQVTSRKRARDDSAGEHPAKKVVMPNTIPIPVSSLPTSILSTIPALPPMLAPTAAPSQQTVPSAVSRLPLPTLPPSSNTLAPSVPASVPQFPPTVGRSTIPPVYNPASWAAPIPTPTAVQSLANGLLNPAISLPDPARHHNSPFAVTSATVSPAVSVYSAHTPQTHLSPSFFLANRNSPYRPVRTVNTLLIPPPSASLQHQRTIPFDHMHYQPLGKTAAERKTGLLPYLHQEAWPQGGFHYPPFHPTPNYSG</sequence>
<dbReference type="GO" id="GO:0000307">
    <property type="term" value="C:cyclin-dependent protein kinase holoenzyme complex"/>
    <property type="evidence" value="ECO:0007669"/>
    <property type="project" value="TreeGrafter"/>
</dbReference>
<evidence type="ECO:0000256" key="1">
    <source>
        <dbReference type="SAM" id="MobiDB-lite"/>
    </source>
</evidence>